<keyword evidence="2" id="KW-0732">Signal</keyword>
<protein>
    <recommendedName>
        <fullName evidence="5">Transporter</fullName>
    </recommendedName>
</protein>
<sequence length="457" mass="49383">MLRKTTFTIGLLGTASLLAMPAEAIAQDQALEQEVESLREQVAQLKAREAHSNERLQALETRLLQMEVEPISTAEAGSVRGRYVPEPQKPHSTTSNLDFFRNGRVGQGFDRLAQITNAQDPDADLVSGRTVDEEPVQKAPNPTEAVQDIVQQQQGTQRSRFGAELAVGYSHFGDARINLDGFLALDAIFLGTISIDEVDADILTTEATLRYGLTDDLFFDVSAPFLYRTSTFRSGGAGGAANQPVEVTKNHGGIGDMSIGASYQILRETASRPNIVLSGRVKFPTGREPYGIDFVEVEGSEGNLQVPATLATGSGVYGASLGISALKTIDPMVVFGSLNYFYNFERNFADIDENPGDQPGRVDIGNALQFGAGLAFALNEKSSISMSYSQRLVERSRLRLEGLDWQRVIGSQANVALVNMGATFSVAEAMSLITTVGIGLTDDSPDMVVGLRVPYRF</sequence>
<dbReference type="EMBL" id="CP121106">
    <property type="protein sequence ID" value="WFL75953.1"/>
    <property type="molecule type" value="Genomic_DNA"/>
</dbReference>
<evidence type="ECO:0000256" key="1">
    <source>
        <dbReference type="SAM" id="Coils"/>
    </source>
</evidence>
<evidence type="ECO:0000256" key="2">
    <source>
        <dbReference type="SAM" id="SignalP"/>
    </source>
</evidence>
<accession>A0ABY8FLQ8</accession>
<name>A0ABY8FLQ8_9SPHN</name>
<organism evidence="3 4">
    <name type="scientific">Altererythrobacter arenosus</name>
    <dbReference type="NCBI Taxonomy" id="3032592"/>
    <lineage>
        <taxon>Bacteria</taxon>
        <taxon>Pseudomonadati</taxon>
        <taxon>Pseudomonadota</taxon>
        <taxon>Alphaproteobacteria</taxon>
        <taxon>Sphingomonadales</taxon>
        <taxon>Erythrobacteraceae</taxon>
        <taxon>Altererythrobacter</taxon>
    </lineage>
</organism>
<keyword evidence="1" id="KW-0175">Coiled coil</keyword>
<keyword evidence="4" id="KW-1185">Reference proteome</keyword>
<feature type="coiled-coil region" evidence="1">
    <location>
        <begin position="28"/>
        <end position="62"/>
    </location>
</feature>
<evidence type="ECO:0000313" key="4">
    <source>
        <dbReference type="Proteomes" id="UP001215827"/>
    </source>
</evidence>
<feature type="signal peptide" evidence="2">
    <location>
        <begin position="1"/>
        <end position="26"/>
    </location>
</feature>
<gene>
    <name evidence="3" type="ORF">P7228_08000</name>
</gene>
<dbReference type="Proteomes" id="UP001215827">
    <property type="component" value="Chromosome"/>
</dbReference>
<reference evidence="3 4" key="1">
    <citation type="submission" date="2023-03" db="EMBL/GenBank/DDBJ databases">
        <title>Altererythrobacter sp. CAU 1644 isolated from sand.</title>
        <authorList>
            <person name="Kim W."/>
        </authorList>
    </citation>
    <scope>NUCLEOTIDE SEQUENCE [LARGE SCALE GENOMIC DNA]</scope>
    <source>
        <strain evidence="3 4">CAU 1644</strain>
    </source>
</reference>
<dbReference type="RefSeq" id="WP_278014721.1">
    <property type="nucleotide sequence ID" value="NZ_CP121106.1"/>
</dbReference>
<evidence type="ECO:0008006" key="5">
    <source>
        <dbReference type="Google" id="ProtNLM"/>
    </source>
</evidence>
<evidence type="ECO:0000313" key="3">
    <source>
        <dbReference type="EMBL" id="WFL75953.1"/>
    </source>
</evidence>
<proteinExistence type="predicted"/>
<feature type="chain" id="PRO_5046212042" description="Transporter" evidence="2">
    <location>
        <begin position="27"/>
        <end position="457"/>
    </location>
</feature>